<name>A0AAV7RX47_PLEWA</name>
<reference evidence="1" key="1">
    <citation type="journal article" date="2022" name="bioRxiv">
        <title>Sequencing and chromosome-scale assembly of the giantPleurodeles waltlgenome.</title>
        <authorList>
            <person name="Brown T."/>
            <person name="Elewa A."/>
            <person name="Iarovenko S."/>
            <person name="Subramanian E."/>
            <person name="Araus A.J."/>
            <person name="Petzold A."/>
            <person name="Susuki M."/>
            <person name="Suzuki K.-i.T."/>
            <person name="Hayashi T."/>
            <person name="Toyoda A."/>
            <person name="Oliveira C."/>
            <person name="Osipova E."/>
            <person name="Leigh N.D."/>
            <person name="Simon A."/>
            <person name="Yun M.H."/>
        </authorList>
    </citation>
    <scope>NUCLEOTIDE SEQUENCE</scope>
    <source>
        <strain evidence="1">20211129_DDA</strain>
        <tissue evidence="1">Liver</tissue>
    </source>
</reference>
<gene>
    <name evidence="1" type="ORF">NDU88_008921</name>
</gene>
<dbReference type="EMBL" id="JANPWB010000009">
    <property type="protein sequence ID" value="KAJ1156197.1"/>
    <property type="molecule type" value="Genomic_DNA"/>
</dbReference>
<evidence type="ECO:0000313" key="1">
    <source>
        <dbReference type="EMBL" id="KAJ1156197.1"/>
    </source>
</evidence>
<dbReference type="Proteomes" id="UP001066276">
    <property type="component" value="Chromosome 5"/>
</dbReference>
<protein>
    <submittedName>
        <fullName evidence="1">Uncharacterized protein</fullName>
    </submittedName>
</protein>
<comment type="caution">
    <text evidence="1">The sequence shown here is derived from an EMBL/GenBank/DDBJ whole genome shotgun (WGS) entry which is preliminary data.</text>
</comment>
<dbReference type="AlphaFoldDB" id="A0AAV7RX47"/>
<evidence type="ECO:0000313" key="2">
    <source>
        <dbReference type="Proteomes" id="UP001066276"/>
    </source>
</evidence>
<organism evidence="1 2">
    <name type="scientific">Pleurodeles waltl</name>
    <name type="common">Iberian ribbed newt</name>
    <dbReference type="NCBI Taxonomy" id="8319"/>
    <lineage>
        <taxon>Eukaryota</taxon>
        <taxon>Metazoa</taxon>
        <taxon>Chordata</taxon>
        <taxon>Craniata</taxon>
        <taxon>Vertebrata</taxon>
        <taxon>Euteleostomi</taxon>
        <taxon>Amphibia</taxon>
        <taxon>Batrachia</taxon>
        <taxon>Caudata</taxon>
        <taxon>Salamandroidea</taxon>
        <taxon>Salamandridae</taxon>
        <taxon>Pleurodelinae</taxon>
        <taxon>Pleurodeles</taxon>
    </lineage>
</organism>
<sequence>MNHMATRLDKQDEHFMAMEQHILDVKDKVQSKTHKVEDAKKAKTSIRAKFDNLEARSQGNNLRIMEILEMTNTEKLETKINLKGMMLRDDDVPVICLLEFTAGNKLRKLLLKPERPEQARPATPKDLPAHEIMTKKDFKMKMFTEE</sequence>
<proteinExistence type="predicted"/>
<accession>A0AAV7RX47</accession>
<keyword evidence="2" id="KW-1185">Reference proteome</keyword>